<evidence type="ECO:0000256" key="1">
    <source>
        <dbReference type="ARBA" id="ARBA00002598"/>
    </source>
</evidence>
<feature type="non-terminal residue" evidence="11">
    <location>
        <position position="208"/>
    </location>
</feature>
<evidence type="ECO:0000256" key="8">
    <source>
        <dbReference type="ARBA" id="ARBA00035585"/>
    </source>
</evidence>
<name>A0A1E7F861_9STRA</name>
<dbReference type="PANTHER" id="PTHR28259:SF1">
    <property type="entry name" value="FLUORIDE EXPORT PROTEIN 1-RELATED"/>
    <property type="match status" value="1"/>
</dbReference>
<dbReference type="InParanoid" id="A0A1E7F861"/>
<keyword evidence="12" id="KW-1185">Reference proteome</keyword>
<evidence type="ECO:0000256" key="10">
    <source>
        <dbReference type="SAM" id="Phobius"/>
    </source>
</evidence>
<evidence type="ECO:0000256" key="4">
    <source>
        <dbReference type="ARBA" id="ARBA00022692"/>
    </source>
</evidence>
<evidence type="ECO:0000256" key="7">
    <source>
        <dbReference type="ARBA" id="ARBA00035120"/>
    </source>
</evidence>
<protein>
    <submittedName>
        <fullName evidence="11">Uncharacterized protein</fullName>
    </submittedName>
</protein>
<feature type="transmembrane region" description="Helical" evidence="10">
    <location>
        <begin position="77"/>
        <end position="101"/>
    </location>
</feature>
<dbReference type="AlphaFoldDB" id="A0A1E7F861"/>
<feature type="region of interest" description="Disordered" evidence="9">
    <location>
        <begin position="152"/>
        <end position="175"/>
    </location>
</feature>
<keyword evidence="6 10" id="KW-0472">Membrane</keyword>
<evidence type="ECO:0000313" key="11">
    <source>
        <dbReference type="EMBL" id="OEU14346.1"/>
    </source>
</evidence>
<comment type="catalytic activity">
    <reaction evidence="8">
        <text>fluoride(in) = fluoride(out)</text>
        <dbReference type="Rhea" id="RHEA:76159"/>
        <dbReference type="ChEBI" id="CHEBI:17051"/>
    </reaction>
    <physiologicalReaction direction="left-to-right" evidence="8">
        <dbReference type="Rhea" id="RHEA:76160"/>
    </physiologicalReaction>
</comment>
<dbReference type="Proteomes" id="UP000095751">
    <property type="component" value="Unassembled WGS sequence"/>
</dbReference>
<proteinExistence type="inferred from homology"/>
<comment type="subcellular location">
    <subcellularLocation>
        <location evidence="2">Cell membrane</location>
        <topology evidence="2">Multi-pass membrane protein</topology>
    </subcellularLocation>
</comment>
<evidence type="ECO:0000256" key="6">
    <source>
        <dbReference type="ARBA" id="ARBA00023136"/>
    </source>
</evidence>
<dbReference type="EMBL" id="KV784360">
    <property type="protein sequence ID" value="OEU14346.1"/>
    <property type="molecule type" value="Genomic_DNA"/>
</dbReference>
<evidence type="ECO:0000256" key="3">
    <source>
        <dbReference type="ARBA" id="ARBA00022475"/>
    </source>
</evidence>
<dbReference type="KEGG" id="fcy:FRACYDRAFT_269569"/>
<evidence type="ECO:0000313" key="12">
    <source>
        <dbReference type="Proteomes" id="UP000095751"/>
    </source>
</evidence>
<accession>A0A1E7F861</accession>
<comment type="similarity">
    <text evidence="7">Belongs to the fluoride channel Fluc/FEX (TC 1.A.43) family.</text>
</comment>
<dbReference type="InterPro" id="IPR003691">
    <property type="entry name" value="FluC"/>
</dbReference>
<keyword evidence="3" id="KW-1003">Cell membrane</keyword>
<comment type="function">
    <text evidence="1">Fluoride channel required for the rapid expulsion of cytoplasmic fluoride.</text>
</comment>
<dbReference type="GO" id="GO:0005886">
    <property type="term" value="C:plasma membrane"/>
    <property type="evidence" value="ECO:0007669"/>
    <property type="project" value="UniProtKB-SubCell"/>
</dbReference>
<evidence type="ECO:0000256" key="5">
    <source>
        <dbReference type="ARBA" id="ARBA00022989"/>
    </source>
</evidence>
<sequence>MMGLLVSGDGESIAINLPVAALSRESKFQNWIVTHVGLRTGLCGSLTTFASWNTQMVIMICGGSGTELGYSQWMSSIWGYIIGLFAALQSYQFGVAVAYALSRKFNPHLAMEADLIVDKRSIGVLTNRDLPDFERRFLHSIVLNEDVAAAEEEQVTRKEGEGEEEAQEGAQAETKENLHKYGDTHESYYDNHIHHLRVWKHSTDDHRG</sequence>
<keyword evidence="4 10" id="KW-0812">Transmembrane</keyword>
<organism evidence="11 12">
    <name type="scientific">Fragilariopsis cylindrus CCMP1102</name>
    <dbReference type="NCBI Taxonomy" id="635003"/>
    <lineage>
        <taxon>Eukaryota</taxon>
        <taxon>Sar</taxon>
        <taxon>Stramenopiles</taxon>
        <taxon>Ochrophyta</taxon>
        <taxon>Bacillariophyta</taxon>
        <taxon>Bacillariophyceae</taxon>
        <taxon>Bacillariophycidae</taxon>
        <taxon>Bacillariales</taxon>
        <taxon>Bacillariaceae</taxon>
        <taxon>Fragilariopsis</taxon>
    </lineage>
</organism>
<keyword evidence="5 10" id="KW-1133">Transmembrane helix</keyword>
<gene>
    <name evidence="11" type="ORF">FRACYDRAFT_269569</name>
</gene>
<evidence type="ECO:0000256" key="2">
    <source>
        <dbReference type="ARBA" id="ARBA00004651"/>
    </source>
</evidence>
<reference evidence="11 12" key="1">
    <citation type="submission" date="2016-09" db="EMBL/GenBank/DDBJ databases">
        <title>Extensive genetic diversity and differential bi-allelic expression allows diatom success in the polar Southern Ocean.</title>
        <authorList>
            <consortium name="DOE Joint Genome Institute"/>
            <person name="Mock T."/>
            <person name="Otillar R.P."/>
            <person name="Strauss J."/>
            <person name="Dupont C."/>
            <person name="Frickenhaus S."/>
            <person name="Maumus F."/>
            <person name="Mcmullan M."/>
            <person name="Sanges R."/>
            <person name="Schmutz J."/>
            <person name="Toseland A."/>
            <person name="Valas R."/>
            <person name="Veluchamy A."/>
            <person name="Ward B.J."/>
            <person name="Allen A."/>
            <person name="Barry K."/>
            <person name="Falciatore A."/>
            <person name="Ferrante M."/>
            <person name="Fortunato A.E."/>
            <person name="Gloeckner G."/>
            <person name="Gruber A."/>
            <person name="Hipkin R."/>
            <person name="Janech M."/>
            <person name="Kroth P."/>
            <person name="Leese F."/>
            <person name="Lindquist E."/>
            <person name="Lyon B.R."/>
            <person name="Martin J."/>
            <person name="Mayer C."/>
            <person name="Parker M."/>
            <person name="Quesneville H."/>
            <person name="Raymond J."/>
            <person name="Uhlig C."/>
            <person name="Valentin K.U."/>
            <person name="Worden A.Z."/>
            <person name="Armbrust E.V."/>
            <person name="Bowler C."/>
            <person name="Green B."/>
            <person name="Moulton V."/>
            <person name="Van Oosterhout C."/>
            <person name="Grigoriev I."/>
        </authorList>
    </citation>
    <scope>NUCLEOTIDE SEQUENCE [LARGE SCALE GENOMIC DNA]</scope>
    <source>
        <strain evidence="11 12">CCMP1102</strain>
    </source>
</reference>
<dbReference type="OrthoDB" id="409792at2759"/>
<evidence type="ECO:0000256" key="9">
    <source>
        <dbReference type="SAM" id="MobiDB-lite"/>
    </source>
</evidence>
<dbReference type="PANTHER" id="PTHR28259">
    <property type="entry name" value="FLUORIDE EXPORT PROTEIN 1-RELATED"/>
    <property type="match status" value="1"/>
</dbReference>
<dbReference type="GO" id="GO:1903425">
    <property type="term" value="F:fluoride transmembrane transporter activity"/>
    <property type="evidence" value="ECO:0007669"/>
    <property type="project" value="TreeGrafter"/>
</dbReference>